<dbReference type="GO" id="GO:0004588">
    <property type="term" value="F:orotate phosphoribosyltransferase activity"/>
    <property type="evidence" value="ECO:0007669"/>
    <property type="project" value="UniProtKB-UniRule"/>
</dbReference>
<gene>
    <name evidence="7" type="primary">pyrE</name>
    <name evidence="9" type="ordered locus">Ctha_1129</name>
</gene>
<dbReference type="SUPFAM" id="SSF53271">
    <property type="entry name" value="PRTase-like"/>
    <property type="match status" value="1"/>
</dbReference>
<evidence type="ECO:0000313" key="9">
    <source>
        <dbReference type="EMBL" id="ACF13593.1"/>
    </source>
</evidence>
<dbReference type="STRING" id="517418.Ctha_1129"/>
<evidence type="ECO:0000256" key="2">
    <source>
        <dbReference type="ARBA" id="ARBA00011971"/>
    </source>
</evidence>
<dbReference type="EMBL" id="CP001100">
    <property type="protein sequence ID" value="ACF13593.1"/>
    <property type="molecule type" value="Genomic_DNA"/>
</dbReference>
<comment type="cofactor">
    <cofactor evidence="7">
        <name>Mg(2+)</name>
        <dbReference type="ChEBI" id="CHEBI:18420"/>
    </cofactor>
</comment>
<dbReference type="OrthoDB" id="9783570at2"/>
<dbReference type="PANTHER" id="PTHR19278">
    <property type="entry name" value="OROTATE PHOSPHORIBOSYLTRANSFERASE"/>
    <property type="match status" value="1"/>
</dbReference>
<dbReference type="Pfam" id="PF00156">
    <property type="entry name" value="Pribosyltran"/>
    <property type="match status" value="1"/>
</dbReference>
<dbReference type="NCBIfam" id="TIGR01367">
    <property type="entry name" value="pyrE_Therm"/>
    <property type="match status" value="1"/>
</dbReference>
<comment type="pathway">
    <text evidence="1 7">Pyrimidine metabolism; UMP biosynthesis via de novo pathway; UMP from orotate: step 1/2.</text>
</comment>
<dbReference type="InterPro" id="IPR000836">
    <property type="entry name" value="PRTase_dom"/>
</dbReference>
<feature type="binding site" description="in other chain" evidence="7">
    <location>
        <position position="94"/>
    </location>
    <ligand>
        <name>5-phospho-alpha-D-ribose 1-diphosphate</name>
        <dbReference type="ChEBI" id="CHEBI:58017"/>
        <note>ligand shared between dimeric partners</note>
    </ligand>
</feature>
<name>B3QYG5_CHLT3</name>
<feature type="binding site" description="in other chain" evidence="7">
    <location>
        <begin position="116"/>
        <end position="124"/>
    </location>
    <ligand>
        <name>5-phospho-alpha-D-ribose 1-diphosphate</name>
        <dbReference type="ChEBI" id="CHEBI:58017"/>
        <note>ligand shared between dimeric partners</note>
    </ligand>
</feature>
<sequence length="198" mass="21366">MAISSEELLAIFKSTEALLDGHFLLTSGKHSPNYFQCAKVLQYPEHLQRLCGELANFFRDKKVDAVISPALGGVVVGTEVGRQLGVRTLFAERKDGEMTLRRGFEIRPGERFLVVEDVITTGGSIKEVIALLTEAGAEVAGAGSIVDRSNGKAKIADVQFSLLQMEVVMYEPDDCPLCKQGLPLVKPGSRTGTSPKAS</sequence>
<dbReference type="InterPro" id="IPR023031">
    <property type="entry name" value="OPRT"/>
</dbReference>
<dbReference type="EC" id="2.4.2.10" evidence="2 7"/>
<comment type="subunit">
    <text evidence="7">Homodimer.</text>
</comment>
<evidence type="ECO:0000256" key="5">
    <source>
        <dbReference type="ARBA" id="ARBA00022842"/>
    </source>
</evidence>
<organism evidence="9 10">
    <name type="scientific">Chloroherpeton thalassium (strain ATCC 35110 / GB-78)</name>
    <dbReference type="NCBI Taxonomy" id="517418"/>
    <lineage>
        <taxon>Bacteria</taxon>
        <taxon>Pseudomonadati</taxon>
        <taxon>Chlorobiota</taxon>
        <taxon>Chlorobiia</taxon>
        <taxon>Chlorobiales</taxon>
        <taxon>Chloroherpetonaceae</taxon>
        <taxon>Chloroherpeton</taxon>
    </lineage>
</organism>
<dbReference type="HAMAP" id="MF_01208">
    <property type="entry name" value="PyrE"/>
    <property type="match status" value="1"/>
</dbReference>
<keyword evidence="4 7" id="KW-0808">Transferase</keyword>
<dbReference type="Proteomes" id="UP000001208">
    <property type="component" value="Chromosome"/>
</dbReference>
<dbReference type="HOGENOM" id="CLU_074878_3_0_10"/>
<reference evidence="9 10" key="1">
    <citation type="submission" date="2008-06" db="EMBL/GenBank/DDBJ databases">
        <title>Complete sequence of Chloroherpeton thalassium ATCC 35110.</title>
        <authorList>
            <consortium name="US DOE Joint Genome Institute"/>
            <person name="Lucas S."/>
            <person name="Copeland A."/>
            <person name="Lapidus A."/>
            <person name="Glavina del Rio T."/>
            <person name="Dalin E."/>
            <person name="Tice H."/>
            <person name="Bruce D."/>
            <person name="Goodwin L."/>
            <person name="Pitluck S."/>
            <person name="Schmutz J."/>
            <person name="Larimer F."/>
            <person name="Land M."/>
            <person name="Hauser L."/>
            <person name="Kyrpides N."/>
            <person name="Mikhailova N."/>
            <person name="Liu Z."/>
            <person name="Li T."/>
            <person name="Zhao F."/>
            <person name="Overmann J."/>
            <person name="Bryant D.A."/>
            <person name="Richardson P."/>
        </authorList>
    </citation>
    <scope>NUCLEOTIDE SEQUENCE [LARGE SCALE GENOMIC DNA]</scope>
    <source>
        <strain evidence="10">ATCC 35110 / GB-78</strain>
    </source>
</reference>
<feature type="domain" description="Phosphoribosyltransferase" evidence="8">
    <location>
        <begin position="50"/>
        <end position="159"/>
    </location>
</feature>
<evidence type="ECO:0000256" key="6">
    <source>
        <dbReference type="ARBA" id="ARBA00022975"/>
    </source>
</evidence>
<proteinExistence type="inferred from homology"/>
<dbReference type="PANTHER" id="PTHR19278:SF9">
    <property type="entry name" value="URIDINE 5'-MONOPHOSPHATE SYNTHASE"/>
    <property type="match status" value="1"/>
</dbReference>
<accession>B3QYG5</accession>
<keyword evidence="5 7" id="KW-0460">Magnesium</keyword>
<feature type="binding site" evidence="7">
    <location>
        <position position="93"/>
    </location>
    <ligand>
        <name>5-phospho-alpha-D-ribose 1-diphosphate</name>
        <dbReference type="ChEBI" id="CHEBI:58017"/>
        <note>ligand shared between dimeric partners</note>
    </ligand>
</feature>
<comment type="catalytic activity">
    <reaction evidence="7">
        <text>orotidine 5'-phosphate + diphosphate = orotate + 5-phospho-alpha-D-ribose 1-diphosphate</text>
        <dbReference type="Rhea" id="RHEA:10380"/>
        <dbReference type="ChEBI" id="CHEBI:30839"/>
        <dbReference type="ChEBI" id="CHEBI:33019"/>
        <dbReference type="ChEBI" id="CHEBI:57538"/>
        <dbReference type="ChEBI" id="CHEBI:58017"/>
        <dbReference type="EC" id="2.4.2.10"/>
    </reaction>
</comment>
<dbReference type="RefSeq" id="WP_012499677.1">
    <property type="nucleotide sequence ID" value="NC_011026.1"/>
</dbReference>
<comment type="similarity">
    <text evidence="7">Belongs to the purine/pyrimidine phosphoribosyltransferase family. PyrE subfamily.</text>
</comment>
<evidence type="ECO:0000259" key="8">
    <source>
        <dbReference type="Pfam" id="PF00156"/>
    </source>
</evidence>
<dbReference type="eggNOG" id="COG0461">
    <property type="taxonomic scope" value="Bacteria"/>
</dbReference>
<feature type="binding site" evidence="7">
    <location>
        <position position="120"/>
    </location>
    <ligand>
        <name>orotate</name>
        <dbReference type="ChEBI" id="CHEBI:30839"/>
    </ligand>
</feature>
<dbReference type="InterPro" id="IPR029057">
    <property type="entry name" value="PRTase-like"/>
</dbReference>
<keyword evidence="6 7" id="KW-0665">Pyrimidine biosynthesis</keyword>
<evidence type="ECO:0000256" key="1">
    <source>
        <dbReference type="ARBA" id="ARBA00004889"/>
    </source>
</evidence>
<dbReference type="CDD" id="cd06223">
    <property type="entry name" value="PRTases_typeI"/>
    <property type="match status" value="1"/>
</dbReference>
<evidence type="ECO:0000256" key="4">
    <source>
        <dbReference type="ARBA" id="ARBA00022679"/>
    </source>
</evidence>
<comment type="function">
    <text evidence="7">Catalyzes the transfer of a ribosyl phosphate group from 5-phosphoribose 1-diphosphate to orotate, leading to the formation of orotidine monophosphate (OMP).</text>
</comment>
<dbReference type="Gene3D" id="3.40.50.2020">
    <property type="match status" value="1"/>
</dbReference>
<protein>
    <recommendedName>
        <fullName evidence="2 7">Orotate phosphoribosyltransferase</fullName>
        <shortName evidence="7">OPRT</shortName>
        <shortName evidence="7">OPRTase</shortName>
        <ecNumber evidence="2 7">2.4.2.10</ecNumber>
    </recommendedName>
</protein>
<dbReference type="GO" id="GO:0044205">
    <property type="term" value="P:'de novo' UMP biosynthetic process"/>
    <property type="evidence" value="ECO:0007669"/>
    <property type="project" value="UniProtKB-UniRule"/>
</dbReference>
<dbReference type="KEGG" id="cts:Ctha_1129"/>
<dbReference type="UniPathway" id="UPA00070">
    <property type="reaction ID" value="UER00119"/>
</dbReference>
<feature type="binding site" evidence="7">
    <location>
        <position position="148"/>
    </location>
    <ligand>
        <name>orotate</name>
        <dbReference type="ChEBI" id="CHEBI:30839"/>
    </ligand>
</feature>
<evidence type="ECO:0000256" key="7">
    <source>
        <dbReference type="HAMAP-Rule" id="MF_01208"/>
    </source>
</evidence>
<dbReference type="InterPro" id="IPR006273">
    <property type="entry name" value="Orotate_PRibTrfase_bac"/>
</dbReference>
<evidence type="ECO:0000313" key="10">
    <source>
        <dbReference type="Proteomes" id="UP000001208"/>
    </source>
</evidence>
<dbReference type="GO" id="GO:0000287">
    <property type="term" value="F:magnesium ion binding"/>
    <property type="evidence" value="ECO:0007669"/>
    <property type="project" value="UniProtKB-UniRule"/>
</dbReference>
<comment type="caution">
    <text evidence="7">Lacks conserved residue(s) required for the propagation of feature annotation.</text>
</comment>
<keyword evidence="10" id="KW-1185">Reference proteome</keyword>
<keyword evidence="3 7" id="KW-0328">Glycosyltransferase</keyword>
<dbReference type="GO" id="GO:0019856">
    <property type="term" value="P:pyrimidine nucleobase biosynthetic process"/>
    <property type="evidence" value="ECO:0007669"/>
    <property type="project" value="InterPro"/>
</dbReference>
<evidence type="ECO:0000256" key="3">
    <source>
        <dbReference type="ARBA" id="ARBA00022676"/>
    </source>
</evidence>
<dbReference type="AlphaFoldDB" id="B3QYG5"/>